<dbReference type="PANTHER" id="PTHR31302">
    <property type="entry name" value="TRANSMEMBRANE PROTEIN WITH METALLOPHOSPHOESTERASE DOMAIN-RELATED"/>
    <property type="match status" value="1"/>
</dbReference>
<dbReference type="GO" id="GO:0016787">
    <property type="term" value="F:hydrolase activity"/>
    <property type="evidence" value="ECO:0007669"/>
    <property type="project" value="InterPro"/>
</dbReference>
<accession>A0A1E5QQJ6</accession>
<dbReference type="SUPFAM" id="SSF56300">
    <property type="entry name" value="Metallo-dependent phosphatases"/>
    <property type="match status" value="1"/>
</dbReference>
<dbReference type="PANTHER" id="PTHR31302:SF0">
    <property type="entry name" value="TRANSMEMBRANE PROTEIN WITH METALLOPHOSPHOESTERASE DOMAIN"/>
    <property type="match status" value="1"/>
</dbReference>
<proteinExistence type="predicted"/>
<protein>
    <submittedName>
        <fullName evidence="2">Metallophosphatase</fullName>
    </submittedName>
</protein>
<dbReference type="OrthoDB" id="9780884at2"/>
<dbReference type="Pfam" id="PF00149">
    <property type="entry name" value="Metallophos"/>
    <property type="match status" value="1"/>
</dbReference>
<dbReference type="Gene3D" id="3.60.21.10">
    <property type="match status" value="1"/>
</dbReference>
<name>A0A1E5QQJ6_9CYAN</name>
<evidence type="ECO:0000313" key="2">
    <source>
        <dbReference type="EMBL" id="OEJ76603.1"/>
    </source>
</evidence>
<reference evidence="2" key="1">
    <citation type="submission" date="2016-09" db="EMBL/GenBank/DDBJ databases">
        <title>Draft genome of thermotolerant cyanobacterium Desertifilum sp. strain IPPAS B-1220.</title>
        <authorList>
            <person name="Sinetova M.A."/>
            <person name="Bolakhan K."/>
            <person name="Zayadan B.K."/>
            <person name="Mironov K.S."/>
            <person name="Ustinova V."/>
            <person name="Kupriyanova E.V."/>
            <person name="Sidorov R.A."/>
            <person name="Skrypnik A.N."/>
            <person name="Gogoleva N.E."/>
            <person name="Gogolev Y.V."/>
            <person name="Los D.A."/>
        </authorList>
    </citation>
    <scope>NUCLEOTIDE SEQUENCE [LARGE SCALE GENOMIC DNA]</scope>
    <source>
        <strain evidence="2">IPPAS B-1220</strain>
    </source>
</reference>
<comment type="caution">
    <text evidence="2">The sequence shown here is derived from an EMBL/GenBank/DDBJ whole genome shotgun (WGS) entry which is preliminary data.</text>
</comment>
<dbReference type="InterPro" id="IPR029052">
    <property type="entry name" value="Metallo-depent_PP-like"/>
</dbReference>
<dbReference type="AlphaFoldDB" id="A0A1E5QQJ6"/>
<feature type="domain" description="Calcineurin-like phosphoesterase" evidence="1">
    <location>
        <begin position="29"/>
        <end position="191"/>
    </location>
</feature>
<dbReference type="InterPro" id="IPR004843">
    <property type="entry name" value="Calcineurin-like_PHP"/>
</dbReference>
<dbReference type="RefSeq" id="WP_069965742.1">
    <property type="nucleotide sequence ID" value="NZ_CM124774.1"/>
</dbReference>
<dbReference type="EMBL" id="MJGC01000035">
    <property type="protein sequence ID" value="OEJ76603.1"/>
    <property type="molecule type" value="Genomic_DNA"/>
</dbReference>
<evidence type="ECO:0000259" key="1">
    <source>
        <dbReference type="Pfam" id="PF00149"/>
    </source>
</evidence>
<organism evidence="2">
    <name type="scientific">Desertifilum tharense IPPAS B-1220</name>
    <dbReference type="NCBI Taxonomy" id="1781255"/>
    <lineage>
        <taxon>Bacteria</taxon>
        <taxon>Bacillati</taxon>
        <taxon>Cyanobacteriota</taxon>
        <taxon>Cyanophyceae</taxon>
        <taxon>Desertifilales</taxon>
        <taxon>Desertifilaceae</taxon>
        <taxon>Desertifilum</taxon>
    </lineage>
</organism>
<gene>
    <name evidence="2" type="ORF">BH720_03335</name>
</gene>
<dbReference type="STRING" id="1781255.BH720_03335"/>
<dbReference type="CDD" id="cd07385">
    <property type="entry name" value="MPP_YkuE_C"/>
    <property type="match status" value="1"/>
</dbReference>
<sequence length="277" mass="31408">MHRLLTGPLSVEHLTIPIANLPVHLQGTKIVQLSDLHYDGVRLSEQMLADAIAASNRVQPDLVVLTGDYITYEPEPIYPLVQRLKHLQSRYGTYAVLGNHDLYYPNARNLVTQALTGIGVRVLWNEVAYPLGSELALVGLPDFWSKQFNPASVLDELEPQLPRIVLSHQPDSAQILQQWRVDLQLSGHTHGGQIILPLLGPLPAWQNTVRRLIPKPLRPWIPYMEDRCNHVVRHWEWSRGLHRIGQNLLYTNPGLGTYYPGRLCCPPEVTVFTLKEC</sequence>
<dbReference type="InterPro" id="IPR051158">
    <property type="entry name" value="Metallophosphoesterase_sf"/>
</dbReference>